<feature type="signal peptide" evidence="2">
    <location>
        <begin position="1"/>
        <end position="21"/>
    </location>
</feature>
<evidence type="ECO:0000313" key="4">
    <source>
        <dbReference type="EMBL" id="TLS48381.1"/>
    </source>
</evidence>
<name>A0A5R9FY19_9BACL</name>
<feature type="compositionally biased region" description="Basic and acidic residues" evidence="1">
    <location>
        <begin position="183"/>
        <end position="198"/>
    </location>
</feature>
<comment type="caution">
    <text evidence="4">The sequence shown here is derived from an EMBL/GenBank/DDBJ whole genome shotgun (WGS) entry which is preliminary data.</text>
</comment>
<reference evidence="4 5" key="1">
    <citation type="submission" date="2019-05" db="EMBL/GenBank/DDBJ databases">
        <authorList>
            <person name="Narsing Rao M.P."/>
            <person name="Li W.J."/>
        </authorList>
    </citation>
    <scope>NUCLEOTIDE SEQUENCE [LARGE SCALE GENOMIC DNA]</scope>
    <source>
        <strain evidence="4 5">SYSU_K30003</strain>
    </source>
</reference>
<dbReference type="Pfam" id="PF17898">
    <property type="entry name" value="GerD"/>
    <property type="match status" value="1"/>
</dbReference>
<sequence length="226" mass="25534">MKRWVTCAAAVAALAVLTSCGQDQQQSAQVNYNEVKTMVVDILKTEDGQKAIKEASKEVEAADFQQLQILNTGQGQQLQLAVKEVMSDPAYAAALKETMIDPKFAGDFARAITTENKKIQKELMKDPEYQQQMIDIMKDPQIQALMLQTMKSAEYRQQIITIMKESIQTPLFQQDMLKLMTRALEEHSKPKSDAEKGAKATASAEEEEKKKKEEEEKKKKEEEESL</sequence>
<accession>A0A5R9FY19</accession>
<feature type="domain" description="Spore germination GerD central core" evidence="3">
    <location>
        <begin position="76"/>
        <end position="183"/>
    </location>
</feature>
<feature type="region of interest" description="Disordered" evidence="1">
    <location>
        <begin position="183"/>
        <end position="226"/>
    </location>
</feature>
<evidence type="ECO:0000256" key="2">
    <source>
        <dbReference type="SAM" id="SignalP"/>
    </source>
</evidence>
<gene>
    <name evidence="4" type="ORF">FE782_31145</name>
</gene>
<evidence type="ECO:0000313" key="5">
    <source>
        <dbReference type="Proteomes" id="UP000309676"/>
    </source>
</evidence>
<evidence type="ECO:0000259" key="3">
    <source>
        <dbReference type="Pfam" id="PF17898"/>
    </source>
</evidence>
<dbReference type="Proteomes" id="UP000309676">
    <property type="component" value="Unassembled WGS sequence"/>
</dbReference>
<dbReference type="AlphaFoldDB" id="A0A5R9FY19"/>
<protein>
    <submittedName>
        <fullName evidence="4">Spore gernimation protein</fullName>
    </submittedName>
</protein>
<keyword evidence="5" id="KW-1185">Reference proteome</keyword>
<feature type="compositionally biased region" description="Basic and acidic residues" evidence="1">
    <location>
        <begin position="207"/>
        <end position="226"/>
    </location>
</feature>
<evidence type="ECO:0000256" key="1">
    <source>
        <dbReference type="SAM" id="MobiDB-lite"/>
    </source>
</evidence>
<dbReference type="NCBIfam" id="NF040801">
    <property type="entry name" value="spore_GerD"/>
    <property type="match status" value="1"/>
</dbReference>
<organism evidence="4 5">
    <name type="scientific">Paenibacillus antri</name>
    <dbReference type="NCBI Taxonomy" id="2582848"/>
    <lineage>
        <taxon>Bacteria</taxon>
        <taxon>Bacillati</taxon>
        <taxon>Bacillota</taxon>
        <taxon>Bacilli</taxon>
        <taxon>Bacillales</taxon>
        <taxon>Paenibacillaceae</taxon>
        <taxon>Paenibacillus</taxon>
    </lineage>
</organism>
<keyword evidence="2" id="KW-0732">Signal</keyword>
<feature type="chain" id="PRO_5039553798" evidence="2">
    <location>
        <begin position="22"/>
        <end position="226"/>
    </location>
</feature>
<proteinExistence type="predicted"/>
<dbReference type="OrthoDB" id="2375836at2"/>
<dbReference type="InterPro" id="IPR041262">
    <property type="entry name" value="GerD_central"/>
</dbReference>
<dbReference type="PROSITE" id="PS51257">
    <property type="entry name" value="PROKAR_LIPOPROTEIN"/>
    <property type="match status" value="1"/>
</dbReference>
<dbReference type="EMBL" id="VCIW01000038">
    <property type="protein sequence ID" value="TLS48381.1"/>
    <property type="molecule type" value="Genomic_DNA"/>
</dbReference>
<dbReference type="RefSeq" id="WP_138198243.1">
    <property type="nucleotide sequence ID" value="NZ_VCIW01000038.1"/>
</dbReference>